<dbReference type="GeneID" id="111350961"/>
<evidence type="ECO:0000313" key="3">
    <source>
        <dbReference type="RefSeq" id="XP_022818463.1"/>
    </source>
</evidence>
<feature type="chain" id="PRO_5039893166" evidence="1">
    <location>
        <begin position="18"/>
        <end position="122"/>
    </location>
</feature>
<proteinExistence type="predicted"/>
<dbReference type="PROSITE" id="PS51257">
    <property type="entry name" value="PROKAR_LIPOPROTEIN"/>
    <property type="match status" value="1"/>
</dbReference>
<evidence type="ECO:0000256" key="1">
    <source>
        <dbReference type="SAM" id="SignalP"/>
    </source>
</evidence>
<sequence>MMRSFIIIAVLSALAACYDCAVINNEVVTTKGTAREGDVIFFEKTYYVPAEPFSIQRLDVAYYGNSTTYINQIRIIEPRLNPIGSVTSSALGKTFMQLRISSVVGGFLHLTVQILGYYTDSP</sequence>
<evidence type="ECO:0000313" key="2">
    <source>
        <dbReference type="Proteomes" id="UP000301870"/>
    </source>
</evidence>
<name>A0A9J7DU35_SPOLT</name>
<dbReference type="RefSeq" id="XP_022818463.1">
    <property type="nucleotide sequence ID" value="XM_022962695.1"/>
</dbReference>
<keyword evidence="1" id="KW-0732">Signal</keyword>
<reference evidence="3" key="1">
    <citation type="submission" date="2025-08" db="UniProtKB">
        <authorList>
            <consortium name="RefSeq"/>
        </authorList>
    </citation>
    <scope>IDENTIFICATION</scope>
    <source>
        <strain evidence="3">Ishihara</strain>
        <tissue evidence="3">Whole body</tissue>
    </source>
</reference>
<dbReference type="AlphaFoldDB" id="A0A9J7DU35"/>
<accession>A0A9J7DU35</accession>
<feature type="signal peptide" evidence="1">
    <location>
        <begin position="1"/>
        <end position="17"/>
    </location>
</feature>
<organism evidence="2 3">
    <name type="scientific">Spodoptera litura</name>
    <name type="common">Asian cotton leafworm</name>
    <dbReference type="NCBI Taxonomy" id="69820"/>
    <lineage>
        <taxon>Eukaryota</taxon>
        <taxon>Metazoa</taxon>
        <taxon>Ecdysozoa</taxon>
        <taxon>Arthropoda</taxon>
        <taxon>Hexapoda</taxon>
        <taxon>Insecta</taxon>
        <taxon>Pterygota</taxon>
        <taxon>Neoptera</taxon>
        <taxon>Endopterygota</taxon>
        <taxon>Lepidoptera</taxon>
        <taxon>Glossata</taxon>
        <taxon>Ditrysia</taxon>
        <taxon>Noctuoidea</taxon>
        <taxon>Noctuidae</taxon>
        <taxon>Amphipyrinae</taxon>
        <taxon>Spodoptera</taxon>
    </lineage>
</organism>
<dbReference type="Proteomes" id="UP000301870">
    <property type="component" value="Chromosome 12"/>
</dbReference>
<protein>
    <submittedName>
        <fullName evidence="3">Uncharacterized protein LOC111350961 isoform X2</fullName>
    </submittedName>
</protein>
<gene>
    <name evidence="3" type="primary">LOC111350961</name>
</gene>
<keyword evidence="2" id="KW-1185">Reference proteome</keyword>
<dbReference type="OrthoDB" id="6818903at2759"/>